<dbReference type="Pfam" id="PF01551">
    <property type="entry name" value="Peptidase_M23"/>
    <property type="match status" value="1"/>
</dbReference>
<proteinExistence type="predicted"/>
<gene>
    <name evidence="4" type="ORF">KTQ36_03160</name>
</gene>
<evidence type="ECO:0000313" key="5">
    <source>
        <dbReference type="Proteomes" id="UP000698028"/>
    </source>
</evidence>
<dbReference type="InterPro" id="IPR016047">
    <property type="entry name" value="M23ase_b-sheet_dom"/>
</dbReference>
<feature type="coiled-coil region" evidence="1">
    <location>
        <begin position="28"/>
        <end position="97"/>
    </location>
</feature>
<dbReference type="InterPro" id="IPR050570">
    <property type="entry name" value="Cell_wall_metabolism_enzyme"/>
</dbReference>
<feature type="chain" id="PRO_5046739705" evidence="2">
    <location>
        <begin position="19"/>
        <end position="382"/>
    </location>
</feature>
<evidence type="ECO:0000256" key="2">
    <source>
        <dbReference type="SAM" id="SignalP"/>
    </source>
</evidence>
<feature type="domain" description="M23ase beta-sheet core" evidence="3">
    <location>
        <begin position="288"/>
        <end position="355"/>
    </location>
</feature>
<organism evidence="4 5">
    <name type="scientific">Sphingomicrobium clamense</name>
    <dbReference type="NCBI Taxonomy" id="2851013"/>
    <lineage>
        <taxon>Bacteria</taxon>
        <taxon>Pseudomonadati</taxon>
        <taxon>Pseudomonadota</taxon>
        <taxon>Alphaproteobacteria</taxon>
        <taxon>Sphingomonadales</taxon>
        <taxon>Sphingomonadaceae</taxon>
        <taxon>Sphingomicrobium</taxon>
    </lineage>
</organism>
<dbReference type="RefSeq" id="WP_218632299.1">
    <property type="nucleotide sequence ID" value="NZ_JAHVAH010000001.1"/>
</dbReference>
<keyword evidence="1" id="KW-0175">Coiled coil</keyword>
<keyword evidence="2" id="KW-0732">Signal</keyword>
<keyword evidence="5" id="KW-1185">Reference proteome</keyword>
<dbReference type="PANTHER" id="PTHR21666">
    <property type="entry name" value="PEPTIDASE-RELATED"/>
    <property type="match status" value="1"/>
</dbReference>
<sequence length="382" mass="40608">MKRVAAIFIALAASASVAAQQSAFDDRLEAVRAEAQAAQEAAAALQRDAAASRNEAERLGLEAQARAEQIAAAEARLSETLIELQSLRSARAQIEERLTTERRPLAFLTAGLATLSRQPPLASIADARSTDELVRLQLLIGASIPAIEQRTAALETDLADLTRLDEAARLAQVELEDRREALAVERERFAEAEARQRASLAAIEAAAFDADRRGIAVREDLAELEDESTRRAKAEAEARALATYPAPPIAARKGGPVDELPPFSYRLPADARVVAGLGSISEDGIRARGLTLATRRGTAVVAPADGRIGYVGPFRGRDGVMVIDHGGGWLSLLTDVRSRLAEGDTVEQGAPLGRTIGPLGVELWQEGRPRSPALIAGSSDSL</sequence>
<comment type="caution">
    <text evidence="4">The sequence shown here is derived from an EMBL/GenBank/DDBJ whole genome shotgun (WGS) entry which is preliminary data.</text>
</comment>
<dbReference type="EMBL" id="JAHVAH010000001">
    <property type="protein sequence ID" value="MBW0144292.1"/>
    <property type="molecule type" value="Genomic_DNA"/>
</dbReference>
<evidence type="ECO:0000256" key="1">
    <source>
        <dbReference type="SAM" id="Coils"/>
    </source>
</evidence>
<evidence type="ECO:0000313" key="4">
    <source>
        <dbReference type="EMBL" id="MBW0144292.1"/>
    </source>
</evidence>
<name>A0ABS6V517_9SPHN</name>
<evidence type="ECO:0000259" key="3">
    <source>
        <dbReference type="Pfam" id="PF01551"/>
    </source>
</evidence>
<accession>A0ABS6V517</accession>
<dbReference type="CDD" id="cd12797">
    <property type="entry name" value="M23_peptidase"/>
    <property type="match status" value="1"/>
</dbReference>
<dbReference type="Proteomes" id="UP000698028">
    <property type="component" value="Unassembled WGS sequence"/>
</dbReference>
<feature type="signal peptide" evidence="2">
    <location>
        <begin position="1"/>
        <end position="18"/>
    </location>
</feature>
<feature type="coiled-coil region" evidence="1">
    <location>
        <begin position="175"/>
        <end position="237"/>
    </location>
</feature>
<protein>
    <submittedName>
        <fullName evidence="4">Peptidoglycan DD-metalloendopeptidase family protein</fullName>
    </submittedName>
</protein>
<reference evidence="4 5" key="1">
    <citation type="submission" date="2021-07" db="EMBL/GenBank/DDBJ databases">
        <title>The draft genome sequence of Sphingomicrobium sp. B8.</title>
        <authorList>
            <person name="Mu L."/>
        </authorList>
    </citation>
    <scope>NUCLEOTIDE SEQUENCE [LARGE SCALE GENOMIC DNA]</scope>
    <source>
        <strain evidence="4 5">B8</strain>
    </source>
</reference>
<dbReference type="PANTHER" id="PTHR21666:SF270">
    <property type="entry name" value="MUREIN HYDROLASE ACTIVATOR ENVC"/>
    <property type="match status" value="1"/>
</dbReference>